<feature type="domain" description="IclR-ED" evidence="5">
    <location>
        <begin position="75"/>
        <end position="258"/>
    </location>
</feature>
<evidence type="ECO:0000256" key="2">
    <source>
        <dbReference type="ARBA" id="ARBA00023125"/>
    </source>
</evidence>
<dbReference type="SMART" id="SM00346">
    <property type="entry name" value="HTH_ICLR"/>
    <property type="match status" value="1"/>
</dbReference>
<evidence type="ECO:0000313" key="6">
    <source>
        <dbReference type="EMBL" id="NKQ54494.1"/>
    </source>
</evidence>
<dbReference type="SUPFAM" id="SSF55781">
    <property type="entry name" value="GAF domain-like"/>
    <property type="match status" value="1"/>
</dbReference>
<protein>
    <submittedName>
        <fullName evidence="6">Helix-turn-helix domain-containing protein</fullName>
    </submittedName>
</protein>
<dbReference type="RefSeq" id="WP_168516431.1">
    <property type="nucleotide sequence ID" value="NZ_JAAXLS010000009.1"/>
</dbReference>
<sequence length="277" mass="29606">MAAMTTAENPRDLIQSLERGFAVLLAFDADRPNPTLAELATATNLSRPAVRRILLTLQHLGYVHGDGGRWRLTPRVLSIGQHYSASHGMIEIAQPHLLRLAEKTGESASLAALDGAEVVYIARVPVRRIMSINVSIGTRVPAHATSMGRALLAWADQSEVDTVIAAGLTAHTPGTVTDPDEFRKILRTVREDGFSIVSEELEEGLVSAAAPVRDHTGKVVAALASSTSIGRSSVDAVRTEVAPLVVRTAEAISADYGHRRASKKASSVIVKPHDGFF</sequence>
<organism evidence="6 7">
    <name type="scientific">Amycolatopsis acididurans</name>
    <dbReference type="NCBI Taxonomy" id="2724524"/>
    <lineage>
        <taxon>Bacteria</taxon>
        <taxon>Bacillati</taxon>
        <taxon>Actinomycetota</taxon>
        <taxon>Actinomycetes</taxon>
        <taxon>Pseudonocardiales</taxon>
        <taxon>Pseudonocardiaceae</taxon>
        <taxon>Amycolatopsis</taxon>
    </lineage>
</organism>
<dbReference type="InterPro" id="IPR036388">
    <property type="entry name" value="WH-like_DNA-bd_sf"/>
</dbReference>
<keyword evidence="2" id="KW-0238">DNA-binding</keyword>
<dbReference type="SUPFAM" id="SSF46785">
    <property type="entry name" value="Winged helix' DNA-binding domain"/>
    <property type="match status" value="1"/>
</dbReference>
<name>A0ABX1J4A8_9PSEU</name>
<evidence type="ECO:0000313" key="7">
    <source>
        <dbReference type="Proteomes" id="UP000715441"/>
    </source>
</evidence>
<dbReference type="PANTHER" id="PTHR30136">
    <property type="entry name" value="HELIX-TURN-HELIX TRANSCRIPTIONAL REGULATOR, ICLR FAMILY"/>
    <property type="match status" value="1"/>
</dbReference>
<comment type="caution">
    <text evidence="6">The sequence shown here is derived from an EMBL/GenBank/DDBJ whole genome shotgun (WGS) entry which is preliminary data.</text>
</comment>
<dbReference type="Gene3D" id="3.30.450.40">
    <property type="match status" value="1"/>
</dbReference>
<proteinExistence type="predicted"/>
<gene>
    <name evidence="6" type="ORF">HFP15_16560</name>
</gene>
<dbReference type="InterPro" id="IPR036390">
    <property type="entry name" value="WH_DNA-bd_sf"/>
</dbReference>
<dbReference type="PROSITE" id="PS51078">
    <property type="entry name" value="ICLR_ED"/>
    <property type="match status" value="1"/>
</dbReference>
<dbReference type="PROSITE" id="PS51077">
    <property type="entry name" value="HTH_ICLR"/>
    <property type="match status" value="1"/>
</dbReference>
<dbReference type="InterPro" id="IPR014757">
    <property type="entry name" value="Tscrpt_reg_IclR_C"/>
</dbReference>
<evidence type="ECO:0000256" key="3">
    <source>
        <dbReference type="ARBA" id="ARBA00023163"/>
    </source>
</evidence>
<evidence type="ECO:0000259" key="4">
    <source>
        <dbReference type="PROSITE" id="PS51077"/>
    </source>
</evidence>
<dbReference type="Pfam" id="PF09339">
    <property type="entry name" value="HTH_IclR"/>
    <property type="match status" value="1"/>
</dbReference>
<feature type="domain" description="HTH iclR-type" evidence="4">
    <location>
        <begin position="14"/>
        <end position="74"/>
    </location>
</feature>
<evidence type="ECO:0000259" key="5">
    <source>
        <dbReference type="PROSITE" id="PS51078"/>
    </source>
</evidence>
<reference evidence="6 7" key="1">
    <citation type="submission" date="2020-04" db="EMBL/GenBank/DDBJ databases">
        <title>Novel species.</title>
        <authorList>
            <person name="Teo W.F.A."/>
            <person name="Lipun K."/>
            <person name="Srisuk N."/>
            <person name="Duangmal K."/>
        </authorList>
    </citation>
    <scope>NUCLEOTIDE SEQUENCE [LARGE SCALE GENOMIC DNA]</scope>
    <source>
        <strain evidence="6 7">K13G38</strain>
    </source>
</reference>
<dbReference type="InterPro" id="IPR029016">
    <property type="entry name" value="GAF-like_dom_sf"/>
</dbReference>
<evidence type="ECO:0000256" key="1">
    <source>
        <dbReference type="ARBA" id="ARBA00023015"/>
    </source>
</evidence>
<keyword evidence="1" id="KW-0805">Transcription regulation</keyword>
<keyword evidence="3" id="KW-0804">Transcription</keyword>
<dbReference type="NCBIfam" id="TIGR02431">
    <property type="entry name" value="pcaR_pcaU"/>
    <property type="match status" value="1"/>
</dbReference>
<dbReference type="PANTHER" id="PTHR30136:SF34">
    <property type="entry name" value="TRANSCRIPTIONAL REGULATOR"/>
    <property type="match status" value="1"/>
</dbReference>
<dbReference type="InterPro" id="IPR005471">
    <property type="entry name" value="Tscrpt_reg_IclR_N"/>
</dbReference>
<keyword evidence="7" id="KW-1185">Reference proteome</keyword>
<dbReference type="Gene3D" id="1.10.10.10">
    <property type="entry name" value="Winged helix-like DNA-binding domain superfamily/Winged helix DNA-binding domain"/>
    <property type="match status" value="1"/>
</dbReference>
<accession>A0ABX1J4A8</accession>
<dbReference type="Pfam" id="PF01614">
    <property type="entry name" value="IclR_C"/>
    <property type="match status" value="1"/>
</dbReference>
<dbReference type="InterPro" id="IPR050707">
    <property type="entry name" value="HTH_MetabolicPath_Reg"/>
</dbReference>
<dbReference type="Proteomes" id="UP000715441">
    <property type="component" value="Unassembled WGS sequence"/>
</dbReference>
<dbReference type="InterPro" id="IPR012794">
    <property type="entry name" value="PcaR_PcaU"/>
</dbReference>
<dbReference type="EMBL" id="JAAXLS010000009">
    <property type="protein sequence ID" value="NKQ54494.1"/>
    <property type="molecule type" value="Genomic_DNA"/>
</dbReference>